<name>A0A9Q0GDH8_9ROSI</name>
<dbReference type="InterPro" id="IPR057739">
    <property type="entry name" value="Glyco_hydro_29_N"/>
</dbReference>
<dbReference type="FunFam" id="3.20.20.80:FF:000052">
    <property type="entry name" value="Putative alpha-L-fucosidase 1"/>
    <property type="match status" value="1"/>
</dbReference>
<reference evidence="13" key="1">
    <citation type="submission" date="2022-02" db="EMBL/GenBank/DDBJ databases">
        <authorList>
            <person name="Henning P.M."/>
            <person name="McCubbin A.G."/>
            <person name="Shore J.S."/>
        </authorList>
    </citation>
    <scope>NUCLEOTIDE SEQUENCE</scope>
    <source>
        <strain evidence="13">F60SS</strain>
        <tissue evidence="13">Leaves</tissue>
    </source>
</reference>
<keyword evidence="14" id="KW-1185">Reference proteome</keyword>
<dbReference type="AlphaFoldDB" id="A0A9Q0GDH8"/>
<evidence type="ECO:0000313" key="13">
    <source>
        <dbReference type="EMBL" id="KAJ4847658.1"/>
    </source>
</evidence>
<dbReference type="GO" id="GO:0006004">
    <property type="term" value="P:fucose metabolic process"/>
    <property type="evidence" value="ECO:0007669"/>
    <property type="project" value="TreeGrafter"/>
</dbReference>
<evidence type="ECO:0000259" key="12">
    <source>
        <dbReference type="Pfam" id="PF01120"/>
    </source>
</evidence>
<dbReference type="SUPFAM" id="SSF49785">
    <property type="entry name" value="Galactose-binding domain-like"/>
    <property type="match status" value="1"/>
</dbReference>
<proteinExistence type="inferred from homology"/>
<dbReference type="InterPro" id="IPR008979">
    <property type="entry name" value="Galactose-bd-like_sf"/>
</dbReference>
<keyword evidence="7" id="KW-0378">Hydrolase</keyword>
<reference evidence="13" key="2">
    <citation type="journal article" date="2023" name="Plants (Basel)">
        <title>Annotation of the Turnera subulata (Passifloraceae) Draft Genome Reveals the S-Locus Evolved after the Divergence of Turneroideae from Passifloroideae in a Stepwise Manner.</title>
        <authorList>
            <person name="Henning P.M."/>
            <person name="Roalson E.H."/>
            <person name="Mir W."/>
            <person name="McCubbin A.G."/>
            <person name="Shore J.S."/>
        </authorList>
    </citation>
    <scope>NUCLEOTIDE SEQUENCE</scope>
    <source>
        <strain evidence="13">F60SS</strain>
    </source>
</reference>
<dbReference type="Proteomes" id="UP001141552">
    <property type="component" value="Unassembled WGS sequence"/>
</dbReference>
<comment type="subcellular location">
    <subcellularLocation>
        <location evidence="1">Secreted</location>
        <location evidence="1">Extracellular space</location>
        <location evidence="1">Apoplast</location>
    </subcellularLocation>
</comment>
<dbReference type="EMBL" id="JAKUCV010001111">
    <property type="protein sequence ID" value="KAJ4847658.1"/>
    <property type="molecule type" value="Genomic_DNA"/>
</dbReference>
<keyword evidence="9" id="KW-0326">Glycosidase</keyword>
<dbReference type="Pfam" id="PF01120">
    <property type="entry name" value="Alpha_L_fucos"/>
    <property type="match status" value="1"/>
</dbReference>
<dbReference type="EC" id="3.2.1.51" evidence="3"/>
<protein>
    <recommendedName>
        <fullName evidence="3">alpha-L-fucosidase</fullName>
        <ecNumber evidence="3">3.2.1.51</ecNumber>
    </recommendedName>
    <alternativeName>
        <fullName evidence="10">Alpha-L-fucoside fucohydrolase</fullName>
    </alternativeName>
</protein>
<evidence type="ECO:0000256" key="8">
    <source>
        <dbReference type="ARBA" id="ARBA00023180"/>
    </source>
</evidence>
<dbReference type="GO" id="GO:0016139">
    <property type="term" value="P:glycoside catabolic process"/>
    <property type="evidence" value="ECO:0007669"/>
    <property type="project" value="TreeGrafter"/>
</dbReference>
<evidence type="ECO:0000313" key="14">
    <source>
        <dbReference type="Proteomes" id="UP001141552"/>
    </source>
</evidence>
<dbReference type="GO" id="GO:0048046">
    <property type="term" value="C:apoplast"/>
    <property type="evidence" value="ECO:0007669"/>
    <property type="project" value="UniProtKB-SubCell"/>
</dbReference>
<evidence type="ECO:0000256" key="11">
    <source>
        <dbReference type="SAM" id="SignalP"/>
    </source>
</evidence>
<dbReference type="PANTHER" id="PTHR10030:SF27">
    <property type="entry name" value="ALPHA-L-FUCOSIDASE 1"/>
    <property type="match status" value="1"/>
</dbReference>
<evidence type="ECO:0000256" key="1">
    <source>
        <dbReference type="ARBA" id="ARBA00004271"/>
    </source>
</evidence>
<comment type="caution">
    <text evidence="13">The sequence shown here is derived from an EMBL/GenBank/DDBJ whole genome shotgun (WGS) entry which is preliminary data.</text>
</comment>
<comment type="similarity">
    <text evidence="2">Belongs to the glycosyl hydrolase 29 family.</text>
</comment>
<dbReference type="FunFam" id="2.60.120.260:FF:000093">
    <property type="entry name" value="Alpha-L-fucosidase 1"/>
    <property type="match status" value="1"/>
</dbReference>
<evidence type="ECO:0000256" key="4">
    <source>
        <dbReference type="ARBA" id="ARBA00022523"/>
    </source>
</evidence>
<keyword evidence="5" id="KW-0964">Secreted</keyword>
<sequence>IHKAAATPPPPWLILLLLLCVSIISSLPISHSVLQKPPPLPILPIPTAPQLQWQLASMALFLHFGPNTFTDSEWGSGHAHPSVFNPTRLDATQWVQVAKDSGFNRVILTAKHHDGFCLWPSKYTDYSVKSSPWRNGSGDVVKDLSLAAQAAGVDLGVYLSPWDRHEGCYGKTKEYNEFYMGQMTELLTSYGEIKEVWLDGAKGEGEKDMEYFFDSWFNLIHQLQPGAAIFSDAGPDTRWVGDESGNAGSTCWSLFNRSAAKIGGTDPIYSQEGDPSGHDWVPAECDVSIRPGWFWHASEVPKSAEKLLDIYYNSVGRNCLLLLNVPPNSSGLISAEDIQVLKEFAGIRKSIFSNNIARNALLTVSSTRGGIGDSQFDAYNIFKEGIYSYWAPEENEPSWVLHLDLQESVSFNVLQVQEPIQMGQRIISFHLEIQNKYGDWRKVISGTTVGYQRLLRFSTVEARYLKLVIDDSRAEPLISYLGIYMDRFS</sequence>
<dbReference type="InterPro" id="IPR017853">
    <property type="entry name" value="GH"/>
</dbReference>
<dbReference type="Pfam" id="PF22633">
    <property type="entry name" value="F5_F8_type_C_2"/>
    <property type="match status" value="1"/>
</dbReference>
<dbReference type="SMART" id="SM00812">
    <property type="entry name" value="Alpha_L_fucos"/>
    <property type="match status" value="1"/>
</dbReference>
<evidence type="ECO:0000256" key="5">
    <source>
        <dbReference type="ARBA" id="ARBA00022525"/>
    </source>
</evidence>
<evidence type="ECO:0000256" key="6">
    <source>
        <dbReference type="ARBA" id="ARBA00022729"/>
    </source>
</evidence>
<dbReference type="OrthoDB" id="6039950at2759"/>
<dbReference type="SUPFAM" id="SSF51445">
    <property type="entry name" value="(Trans)glycosidases"/>
    <property type="match status" value="1"/>
</dbReference>
<dbReference type="GO" id="GO:0005764">
    <property type="term" value="C:lysosome"/>
    <property type="evidence" value="ECO:0007669"/>
    <property type="project" value="TreeGrafter"/>
</dbReference>
<evidence type="ECO:0000256" key="10">
    <source>
        <dbReference type="ARBA" id="ARBA00081661"/>
    </source>
</evidence>
<evidence type="ECO:0000256" key="7">
    <source>
        <dbReference type="ARBA" id="ARBA00022801"/>
    </source>
</evidence>
<feature type="domain" description="Glycoside hydrolase family 29 N-terminal" evidence="12">
    <location>
        <begin position="82"/>
        <end position="344"/>
    </location>
</feature>
<organism evidence="13 14">
    <name type="scientific">Turnera subulata</name>
    <dbReference type="NCBI Taxonomy" id="218843"/>
    <lineage>
        <taxon>Eukaryota</taxon>
        <taxon>Viridiplantae</taxon>
        <taxon>Streptophyta</taxon>
        <taxon>Embryophyta</taxon>
        <taxon>Tracheophyta</taxon>
        <taxon>Spermatophyta</taxon>
        <taxon>Magnoliopsida</taxon>
        <taxon>eudicotyledons</taxon>
        <taxon>Gunneridae</taxon>
        <taxon>Pentapetalae</taxon>
        <taxon>rosids</taxon>
        <taxon>fabids</taxon>
        <taxon>Malpighiales</taxon>
        <taxon>Passifloraceae</taxon>
        <taxon>Turnera</taxon>
    </lineage>
</organism>
<feature type="signal peptide" evidence="11">
    <location>
        <begin position="1"/>
        <end position="26"/>
    </location>
</feature>
<feature type="non-terminal residue" evidence="13">
    <location>
        <position position="489"/>
    </location>
</feature>
<dbReference type="InterPro" id="IPR000933">
    <property type="entry name" value="Glyco_hydro_29"/>
</dbReference>
<dbReference type="PANTHER" id="PTHR10030">
    <property type="entry name" value="ALPHA-L-FUCOSIDASE"/>
    <property type="match status" value="1"/>
</dbReference>
<evidence type="ECO:0000256" key="9">
    <source>
        <dbReference type="ARBA" id="ARBA00023295"/>
    </source>
</evidence>
<keyword evidence="6 11" id="KW-0732">Signal</keyword>
<keyword evidence="4" id="KW-0052">Apoplast</keyword>
<dbReference type="Gene3D" id="3.20.20.80">
    <property type="entry name" value="Glycosidases"/>
    <property type="match status" value="1"/>
</dbReference>
<feature type="non-terminal residue" evidence="13">
    <location>
        <position position="1"/>
    </location>
</feature>
<dbReference type="Gene3D" id="2.60.120.260">
    <property type="entry name" value="Galactose-binding domain-like"/>
    <property type="match status" value="1"/>
</dbReference>
<keyword evidence="8" id="KW-0325">Glycoprotein</keyword>
<evidence type="ECO:0000256" key="3">
    <source>
        <dbReference type="ARBA" id="ARBA00012662"/>
    </source>
</evidence>
<accession>A0A9Q0GDH8</accession>
<dbReference type="GO" id="GO:0004560">
    <property type="term" value="F:alpha-L-fucosidase activity"/>
    <property type="evidence" value="ECO:0007669"/>
    <property type="project" value="UniProtKB-EC"/>
</dbReference>
<feature type="chain" id="PRO_5040239382" description="alpha-L-fucosidase" evidence="11">
    <location>
        <begin position="27"/>
        <end position="489"/>
    </location>
</feature>
<evidence type="ECO:0000256" key="2">
    <source>
        <dbReference type="ARBA" id="ARBA00007951"/>
    </source>
</evidence>
<gene>
    <name evidence="13" type="primary">FUC1</name>
    <name evidence="13" type="ORF">Tsubulata_036966</name>
</gene>